<dbReference type="Proteomes" id="UP000244898">
    <property type="component" value="Unassembled WGS sequence"/>
</dbReference>
<dbReference type="InterPro" id="IPR036390">
    <property type="entry name" value="WH_DNA-bd_sf"/>
</dbReference>
<evidence type="ECO:0000256" key="1">
    <source>
        <dbReference type="ARBA" id="ARBA00009437"/>
    </source>
</evidence>
<dbReference type="Gene3D" id="1.10.10.10">
    <property type="entry name" value="Winged helix-like DNA-binding domain superfamily/Winged helix DNA-binding domain"/>
    <property type="match status" value="1"/>
</dbReference>
<dbReference type="InterPro" id="IPR000847">
    <property type="entry name" value="LysR_HTH_N"/>
</dbReference>
<dbReference type="GO" id="GO:0003677">
    <property type="term" value="F:DNA binding"/>
    <property type="evidence" value="ECO:0007669"/>
    <property type="project" value="UniProtKB-KW"/>
</dbReference>
<dbReference type="InterPro" id="IPR050950">
    <property type="entry name" value="HTH-type_LysR_regulators"/>
</dbReference>
<reference evidence="7" key="1">
    <citation type="submission" date="2018-03" db="EMBL/GenBank/DDBJ databases">
        <authorList>
            <person name="Rodrigo-Torres L."/>
            <person name="Arahal R. D."/>
            <person name="Lucena T."/>
        </authorList>
    </citation>
    <scope>NUCLEOTIDE SEQUENCE [LARGE SCALE GENOMIC DNA]</scope>
    <source>
        <strain evidence="7">CECT 7615</strain>
    </source>
</reference>
<dbReference type="SUPFAM" id="SSF53850">
    <property type="entry name" value="Periplasmic binding protein-like II"/>
    <property type="match status" value="1"/>
</dbReference>
<dbReference type="GO" id="GO:0003700">
    <property type="term" value="F:DNA-binding transcription factor activity"/>
    <property type="evidence" value="ECO:0007669"/>
    <property type="project" value="InterPro"/>
</dbReference>
<proteinExistence type="inferred from homology"/>
<evidence type="ECO:0000256" key="2">
    <source>
        <dbReference type="ARBA" id="ARBA00023015"/>
    </source>
</evidence>
<dbReference type="GO" id="GO:0005829">
    <property type="term" value="C:cytosol"/>
    <property type="evidence" value="ECO:0007669"/>
    <property type="project" value="TreeGrafter"/>
</dbReference>
<dbReference type="InterPro" id="IPR036388">
    <property type="entry name" value="WH-like_DNA-bd_sf"/>
</dbReference>
<dbReference type="Pfam" id="PF00126">
    <property type="entry name" value="HTH_1"/>
    <property type="match status" value="1"/>
</dbReference>
<keyword evidence="2" id="KW-0805">Transcription regulation</keyword>
<evidence type="ECO:0000256" key="3">
    <source>
        <dbReference type="ARBA" id="ARBA00023125"/>
    </source>
</evidence>
<keyword evidence="7" id="KW-1185">Reference proteome</keyword>
<evidence type="ECO:0000313" key="6">
    <source>
        <dbReference type="EMBL" id="SPJ28909.1"/>
    </source>
</evidence>
<evidence type="ECO:0000259" key="5">
    <source>
        <dbReference type="PROSITE" id="PS50931"/>
    </source>
</evidence>
<dbReference type="Gene3D" id="3.40.190.10">
    <property type="entry name" value="Periplasmic binding protein-like II"/>
    <property type="match status" value="2"/>
</dbReference>
<accession>A0A2R8C909</accession>
<keyword evidence="4" id="KW-0804">Transcription</keyword>
<dbReference type="PROSITE" id="PS50931">
    <property type="entry name" value="HTH_LYSR"/>
    <property type="match status" value="1"/>
</dbReference>
<evidence type="ECO:0000313" key="7">
    <source>
        <dbReference type="Proteomes" id="UP000244898"/>
    </source>
</evidence>
<name>A0A2R8C909_9RHOB</name>
<organism evidence="6 7">
    <name type="scientific">Falsiruegeria mediterranea M17</name>
    <dbReference type="NCBI Taxonomy" id="1200281"/>
    <lineage>
        <taxon>Bacteria</taxon>
        <taxon>Pseudomonadati</taxon>
        <taxon>Pseudomonadota</taxon>
        <taxon>Alphaproteobacteria</taxon>
        <taxon>Rhodobacterales</taxon>
        <taxon>Roseobacteraceae</taxon>
        <taxon>Falsiruegeria</taxon>
    </lineage>
</organism>
<dbReference type="EMBL" id="ONZG01000005">
    <property type="protein sequence ID" value="SPJ28909.1"/>
    <property type="molecule type" value="Genomic_DNA"/>
</dbReference>
<dbReference type="Pfam" id="PF03466">
    <property type="entry name" value="LysR_substrate"/>
    <property type="match status" value="1"/>
</dbReference>
<dbReference type="AlphaFoldDB" id="A0A2R8C909"/>
<feature type="domain" description="HTH lysR-type" evidence="5">
    <location>
        <begin position="25"/>
        <end position="81"/>
    </location>
</feature>
<evidence type="ECO:0000256" key="4">
    <source>
        <dbReference type="ARBA" id="ARBA00023163"/>
    </source>
</evidence>
<comment type="similarity">
    <text evidence="1">Belongs to the LysR transcriptional regulatory family.</text>
</comment>
<sequence>MDFDDHISQIQLTQTYFRNTEVMSIKLETLRTFCTVAQTGNLAEAADRLGRTQSAVSMTLKQFEEHLGRKLFQGERKAQLSALGEEVFEQALKQVRAYDETIQGIEGAAQSRHGQIRIASVPSVAAVVFPAVTDHMTKRFPGVKIELRDTHTSQVLDALLSGRADIGIASGHHPLNGIEAVPLFRDPFGLIASADHPLARAPQHPTLAEVVTRKFVKNALCDLIQTPDFLSAVGISDVTIQNTLSLVAMVQTKDWVTILPQTVTRFLPQSVIFRPIRDLPDQREVFLYVRTRSPYASITRDCAEFIQSRDWSCTLPQSGPDAVS</sequence>
<protein>
    <submittedName>
        <fullName evidence="6">Hca operon transcriptional activator HcaR</fullName>
    </submittedName>
</protein>
<dbReference type="CDD" id="cd05466">
    <property type="entry name" value="PBP2_LTTR_substrate"/>
    <property type="match status" value="1"/>
</dbReference>
<keyword evidence="3" id="KW-0238">DNA-binding</keyword>
<dbReference type="SUPFAM" id="SSF46785">
    <property type="entry name" value="Winged helix' DNA-binding domain"/>
    <property type="match status" value="1"/>
</dbReference>
<gene>
    <name evidence="6" type="primary">hcaR_1</name>
    <name evidence="6" type="ORF">TRM7615_02418</name>
</gene>
<dbReference type="InterPro" id="IPR005119">
    <property type="entry name" value="LysR_subst-bd"/>
</dbReference>
<dbReference type="PANTHER" id="PTHR30419">
    <property type="entry name" value="HTH-TYPE TRANSCRIPTIONAL REGULATOR YBHD"/>
    <property type="match status" value="1"/>
</dbReference>